<gene>
    <name evidence="1" type="ORF">SAMN04488500_12451</name>
</gene>
<dbReference type="AlphaFoldDB" id="A0A1W2EHH9"/>
<protein>
    <submittedName>
        <fullName evidence="1">Spore coat associated protein JA (CotJA)</fullName>
    </submittedName>
</protein>
<reference evidence="1 2" key="1">
    <citation type="submission" date="2017-04" db="EMBL/GenBank/DDBJ databases">
        <authorList>
            <person name="Afonso C.L."/>
            <person name="Miller P.J."/>
            <person name="Scott M.A."/>
            <person name="Spackman E."/>
            <person name="Goraichik I."/>
            <person name="Dimitrov K.M."/>
            <person name="Suarez D.L."/>
            <person name="Swayne D.E."/>
        </authorList>
    </citation>
    <scope>NUCLEOTIDE SEQUENCE [LARGE SCALE GENOMIC DNA]</scope>
    <source>
        <strain evidence="1 2">DSM 5090</strain>
    </source>
</reference>
<dbReference type="Pfam" id="PF11007">
    <property type="entry name" value="CotJA"/>
    <property type="match status" value="1"/>
</dbReference>
<dbReference type="RefSeq" id="WP_084577875.1">
    <property type="nucleotide sequence ID" value="NZ_CP155572.1"/>
</dbReference>
<dbReference type="InterPro" id="IPR020256">
    <property type="entry name" value="Spore_coat_CotJA"/>
</dbReference>
<accession>A0A1W2EHH9</accession>
<proteinExistence type="predicted"/>
<keyword evidence="2" id="KW-1185">Reference proteome</keyword>
<dbReference type="STRING" id="112901.SAMN04488500_12451"/>
<dbReference type="Proteomes" id="UP000192738">
    <property type="component" value="Unassembled WGS sequence"/>
</dbReference>
<evidence type="ECO:0000313" key="2">
    <source>
        <dbReference type="Proteomes" id="UP000192738"/>
    </source>
</evidence>
<evidence type="ECO:0000313" key="1">
    <source>
        <dbReference type="EMBL" id="SMD09159.1"/>
    </source>
</evidence>
<organism evidence="1 2">
    <name type="scientific">Sporomusa malonica</name>
    <dbReference type="NCBI Taxonomy" id="112901"/>
    <lineage>
        <taxon>Bacteria</taxon>
        <taxon>Bacillati</taxon>
        <taxon>Bacillota</taxon>
        <taxon>Negativicutes</taxon>
        <taxon>Selenomonadales</taxon>
        <taxon>Sporomusaceae</taxon>
        <taxon>Sporomusa</taxon>
    </lineage>
</organism>
<dbReference type="EMBL" id="FWXI01000024">
    <property type="protein sequence ID" value="SMD09159.1"/>
    <property type="molecule type" value="Genomic_DNA"/>
</dbReference>
<sequence length="123" mass="14409">MRKKTRSPMYVKPGKNKVMEMKDDLHDMDDMCEMEMDDMDDMDDMCEMEDEMDDMPANKQCYGKHMGGMKGMDKNMCDKMPECILLAHAYVPWQTYEKAFTPPEALMKGTLFPELWGVYPIPK</sequence>
<name>A0A1W2EHH9_9FIRM</name>